<keyword evidence="4 7" id="KW-1133">Transmembrane helix</keyword>
<evidence type="ECO:0000313" key="10">
    <source>
        <dbReference type="Proteomes" id="UP000323506"/>
    </source>
</evidence>
<feature type="signal peptide" evidence="8">
    <location>
        <begin position="1"/>
        <end position="31"/>
    </location>
</feature>
<gene>
    <name evidence="9" type="ORF">ES288_A08G174600v1</name>
</gene>
<feature type="chain" id="PRO_5022823881" evidence="8">
    <location>
        <begin position="32"/>
        <end position="177"/>
    </location>
</feature>
<dbReference type="Pfam" id="PF06749">
    <property type="entry name" value="DUF1218"/>
    <property type="match status" value="1"/>
</dbReference>
<reference evidence="9 10" key="1">
    <citation type="submission" date="2019-06" db="EMBL/GenBank/DDBJ databases">
        <title>WGS assembly of Gossypium darwinii.</title>
        <authorList>
            <person name="Chen Z.J."/>
            <person name="Sreedasyam A."/>
            <person name="Ando A."/>
            <person name="Song Q."/>
            <person name="De L."/>
            <person name="Hulse-Kemp A."/>
            <person name="Ding M."/>
            <person name="Ye W."/>
            <person name="Kirkbride R."/>
            <person name="Jenkins J."/>
            <person name="Plott C."/>
            <person name="Lovell J."/>
            <person name="Lin Y.-M."/>
            <person name="Vaughn R."/>
            <person name="Liu B."/>
            <person name="Li W."/>
            <person name="Simpson S."/>
            <person name="Scheffler B."/>
            <person name="Saski C."/>
            <person name="Grover C."/>
            <person name="Hu G."/>
            <person name="Conover J."/>
            <person name="Carlson J."/>
            <person name="Shu S."/>
            <person name="Boston L."/>
            <person name="Williams M."/>
            <person name="Peterson D."/>
            <person name="Mcgee K."/>
            <person name="Jones D."/>
            <person name="Wendel J."/>
            <person name="Stelly D."/>
            <person name="Grimwood J."/>
            <person name="Schmutz J."/>
        </authorList>
    </citation>
    <scope>NUCLEOTIDE SEQUENCE [LARGE SCALE GENOMIC DNA]</scope>
    <source>
        <strain evidence="9">1808015.09</strain>
    </source>
</reference>
<comment type="similarity">
    <text evidence="6">Belongs to the DESIGUAL family.</text>
</comment>
<dbReference type="EMBL" id="CM017695">
    <property type="protein sequence ID" value="TYH06699.1"/>
    <property type="molecule type" value="Genomic_DNA"/>
</dbReference>
<evidence type="ECO:0000256" key="5">
    <source>
        <dbReference type="ARBA" id="ARBA00023136"/>
    </source>
</evidence>
<evidence type="ECO:0000256" key="6">
    <source>
        <dbReference type="ARBA" id="ARBA00029467"/>
    </source>
</evidence>
<evidence type="ECO:0000256" key="4">
    <source>
        <dbReference type="ARBA" id="ARBA00022989"/>
    </source>
</evidence>
<sequence length="177" mass="18704">MGKHPLGCVLMFSVLASLGLVSFAACLVAEAKRSKVDLKLDGKMCFLPGKSDAFELGVAASVSLCTAQIIGNVLLCASYWWSANTRKPKKPTLTAILLAFSWISFGVAAILISAATSMSRAQPYGEGWLDGECYLVRDGVYLSSGVLSLLAVFTLIGAASITITNNQVLDQAHKINA</sequence>
<dbReference type="AlphaFoldDB" id="A0A5D2FQB0"/>
<protein>
    <submittedName>
        <fullName evidence="9">Uncharacterized protein</fullName>
    </submittedName>
</protein>
<keyword evidence="3 8" id="KW-0732">Signal</keyword>
<keyword evidence="2 7" id="KW-0812">Transmembrane</keyword>
<evidence type="ECO:0000256" key="1">
    <source>
        <dbReference type="ARBA" id="ARBA00004127"/>
    </source>
</evidence>
<evidence type="ECO:0000256" key="7">
    <source>
        <dbReference type="SAM" id="Phobius"/>
    </source>
</evidence>
<proteinExistence type="inferred from homology"/>
<feature type="transmembrane region" description="Helical" evidence="7">
    <location>
        <begin position="139"/>
        <end position="164"/>
    </location>
</feature>
<feature type="transmembrane region" description="Helical" evidence="7">
    <location>
        <begin position="93"/>
        <end position="119"/>
    </location>
</feature>
<organism evidence="9 10">
    <name type="scientific">Gossypium darwinii</name>
    <name type="common">Darwin's cotton</name>
    <name type="synonym">Gossypium barbadense var. darwinii</name>
    <dbReference type="NCBI Taxonomy" id="34276"/>
    <lineage>
        <taxon>Eukaryota</taxon>
        <taxon>Viridiplantae</taxon>
        <taxon>Streptophyta</taxon>
        <taxon>Embryophyta</taxon>
        <taxon>Tracheophyta</taxon>
        <taxon>Spermatophyta</taxon>
        <taxon>Magnoliopsida</taxon>
        <taxon>eudicotyledons</taxon>
        <taxon>Gunneridae</taxon>
        <taxon>Pentapetalae</taxon>
        <taxon>rosids</taxon>
        <taxon>malvids</taxon>
        <taxon>Malvales</taxon>
        <taxon>Malvaceae</taxon>
        <taxon>Malvoideae</taxon>
        <taxon>Gossypium</taxon>
    </lineage>
</organism>
<keyword evidence="5 7" id="KW-0472">Membrane</keyword>
<dbReference type="InterPro" id="IPR052222">
    <property type="entry name" value="DESIGUAL"/>
</dbReference>
<accession>A0A5D2FQB0</accession>
<evidence type="ECO:0000256" key="8">
    <source>
        <dbReference type="SAM" id="SignalP"/>
    </source>
</evidence>
<name>A0A5D2FQB0_GOSDA</name>
<keyword evidence="10" id="KW-1185">Reference proteome</keyword>
<dbReference type="PANTHER" id="PTHR31769">
    <property type="entry name" value="OS07G0462200 PROTEIN-RELATED"/>
    <property type="match status" value="1"/>
</dbReference>
<feature type="transmembrane region" description="Helical" evidence="7">
    <location>
        <begin position="53"/>
        <end position="81"/>
    </location>
</feature>
<dbReference type="PROSITE" id="PS51257">
    <property type="entry name" value="PROKAR_LIPOPROTEIN"/>
    <property type="match status" value="1"/>
</dbReference>
<evidence type="ECO:0000256" key="3">
    <source>
        <dbReference type="ARBA" id="ARBA00022729"/>
    </source>
</evidence>
<dbReference type="InterPro" id="IPR009606">
    <property type="entry name" value="DEAL/Modifying_wall_lignin1/2"/>
</dbReference>
<evidence type="ECO:0000313" key="9">
    <source>
        <dbReference type="EMBL" id="TYH06699.1"/>
    </source>
</evidence>
<evidence type="ECO:0000256" key="2">
    <source>
        <dbReference type="ARBA" id="ARBA00022692"/>
    </source>
</evidence>
<dbReference type="GO" id="GO:0012505">
    <property type="term" value="C:endomembrane system"/>
    <property type="evidence" value="ECO:0007669"/>
    <property type="project" value="UniProtKB-SubCell"/>
</dbReference>
<comment type="subcellular location">
    <subcellularLocation>
        <location evidence="1">Endomembrane system</location>
        <topology evidence="1">Multi-pass membrane protein</topology>
    </subcellularLocation>
</comment>
<dbReference type="Proteomes" id="UP000323506">
    <property type="component" value="Chromosome A08"/>
</dbReference>